<feature type="compositionally biased region" description="Polar residues" evidence="1">
    <location>
        <begin position="143"/>
        <end position="182"/>
    </location>
</feature>
<feature type="region of interest" description="Disordered" evidence="1">
    <location>
        <begin position="1"/>
        <end position="53"/>
    </location>
</feature>
<dbReference type="OrthoDB" id="19996at2759"/>
<dbReference type="Proteomes" id="UP001140094">
    <property type="component" value="Unassembled WGS sequence"/>
</dbReference>
<evidence type="ECO:0000259" key="2">
    <source>
        <dbReference type="SMART" id="SM00685"/>
    </source>
</evidence>
<dbReference type="InterPro" id="IPR039725">
    <property type="entry name" value="CC2D1A/B"/>
</dbReference>
<dbReference type="AlphaFoldDB" id="A0A9W8LU95"/>
<keyword evidence="4" id="KW-1185">Reference proteome</keyword>
<feature type="region of interest" description="Disordered" evidence="1">
    <location>
        <begin position="143"/>
        <end position="193"/>
    </location>
</feature>
<sequence>MYLIAGRGRGAGTKKQHAHTARAENQSIDEASSDNYLGDNGLDAATDNDLEAGDLDDQDLLSELEALRREMGLPAPDVSTSAARTDAAPVNNNNRLDAEAAATQNPVEYGGYENDDSSIDNVEVTEEDMNDPALLAELSRFTNSGNADTTGQSTQAQTAPQAHTSQRQPQPETSLNASTPLNPKSEPRPELESEPAAIDRELLRALSVRHAELKQAALAAKRQGNMAMARDLLVQMKEVQSATRTAETGQALPQGFTMPPKPATVETKTGPASAGARKMPEIAASALTSESASPKTPEVTTTPHSMDIRSSRRAGGATQAVAPPREIASDLGQGLDEVATSIAAMKDQLSTQAAEAARLAAHYLKSGDKAQALEFHRLRKQATADLATAQSYEANGRTLPPAFLHREVQWTAPVEQRRDIGAGQLQVAVLRVASDGDLAATLGGRSDFYVQWELAWPRDRKTRGYTRTIKYRDFDAGGGAVDVDYSHNADIVDRQNMRPMLRWVDRAKLVVELYKYMGLLWG</sequence>
<feature type="domain" description="DM14" evidence="2">
    <location>
        <begin position="203"/>
        <end position="262"/>
    </location>
</feature>
<comment type="caution">
    <text evidence="3">The sequence shown here is derived from an EMBL/GenBank/DDBJ whole genome shotgun (WGS) entry which is preliminary data.</text>
</comment>
<gene>
    <name evidence="3" type="ORF">H4R20_003233</name>
</gene>
<evidence type="ECO:0000313" key="4">
    <source>
        <dbReference type="Proteomes" id="UP001140094"/>
    </source>
</evidence>
<feature type="non-terminal residue" evidence="3">
    <location>
        <position position="522"/>
    </location>
</feature>
<dbReference type="GO" id="GO:0001227">
    <property type="term" value="F:DNA-binding transcription repressor activity, RNA polymerase II-specific"/>
    <property type="evidence" value="ECO:0007669"/>
    <property type="project" value="InterPro"/>
</dbReference>
<feature type="compositionally biased region" description="Polar residues" evidence="1">
    <location>
        <begin position="23"/>
        <end position="35"/>
    </location>
</feature>
<name>A0A9W8LU95_9FUNG</name>
<proteinExistence type="predicted"/>
<dbReference type="InterPro" id="IPR006608">
    <property type="entry name" value="CC2D1A/B_DM14"/>
</dbReference>
<evidence type="ECO:0000256" key="1">
    <source>
        <dbReference type="SAM" id="MobiDB-lite"/>
    </source>
</evidence>
<feature type="compositionally biased region" description="Polar residues" evidence="1">
    <location>
        <begin position="286"/>
        <end position="304"/>
    </location>
</feature>
<reference evidence="3" key="1">
    <citation type="submission" date="2022-07" db="EMBL/GenBank/DDBJ databases">
        <title>Phylogenomic reconstructions and comparative analyses of Kickxellomycotina fungi.</title>
        <authorList>
            <person name="Reynolds N.K."/>
            <person name="Stajich J.E."/>
            <person name="Barry K."/>
            <person name="Grigoriev I.V."/>
            <person name="Crous P."/>
            <person name="Smith M.E."/>
        </authorList>
    </citation>
    <scope>NUCLEOTIDE SEQUENCE</scope>
    <source>
        <strain evidence="3">NRRL 1565</strain>
    </source>
</reference>
<dbReference type="SMART" id="SM00685">
    <property type="entry name" value="DM14"/>
    <property type="match status" value="1"/>
</dbReference>
<feature type="region of interest" description="Disordered" evidence="1">
    <location>
        <begin position="71"/>
        <end position="95"/>
    </location>
</feature>
<evidence type="ECO:0000313" key="3">
    <source>
        <dbReference type="EMBL" id="KAJ2802565.1"/>
    </source>
</evidence>
<dbReference type="PANTHER" id="PTHR13076">
    <property type="entry name" value="COILED-COIL AND C2 DOMAIN-CONTAINING PROTEIN 1-LIKE"/>
    <property type="match status" value="1"/>
</dbReference>
<dbReference type="PANTHER" id="PTHR13076:SF9">
    <property type="entry name" value="COILED-COIL AND C2 DOMAIN-CONTAINING PROTEIN 1-LIKE"/>
    <property type="match status" value="1"/>
</dbReference>
<organism evidence="3 4">
    <name type="scientific">Coemansia guatemalensis</name>
    <dbReference type="NCBI Taxonomy" id="2761395"/>
    <lineage>
        <taxon>Eukaryota</taxon>
        <taxon>Fungi</taxon>
        <taxon>Fungi incertae sedis</taxon>
        <taxon>Zoopagomycota</taxon>
        <taxon>Kickxellomycotina</taxon>
        <taxon>Kickxellomycetes</taxon>
        <taxon>Kickxellales</taxon>
        <taxon>Kickxellaceae</taxon>
        <taxon>Coemansia</taxon>
    </lineage>
</organism>
<feature type="region of interest" description="Disordered" evidence="1">
    <location>
        <begin position="245"/>
        <end position="322"/>
    </location>
</feature>
<protein>
    <recommendedName>
        <fullName evidence="2">DM14 domain-containing protein</fullName>
    </recommendedName>
</protein>
<dbReference type="EMBL" id="JANBUO010000642">
    <property type="protein sequence ID" value="KAJ2802565.1"/>
    <property type="molecule type" value="Genomic_DNA"/>
</dbReference>
<accession>A0A9W8LU95</accession>